<reference evidence="8" key="1">
    <citation type="submission" date="2016-05" db="EMBL/GenBank/DDBJ databases">
        <title>Comparative genomics of biotechnologically important yeasts.</title>
        <authorList>
            <consortium name="DOE Joint Genome Institute"/>
            <person name="Riley R."/>
            <person name="Haridas S."/>
            <person name="Wolfe K.H."/>
            <person name="Lopes M.R."/>
            <person name="Hittinger C.T."/>
            <person name="Goker M."/>
            <person name="Salamov A."/>
            <person name="Wisecaver J."/>
            <person name="Long T.M."/>
            <person name="Aerts A.L."/>
            <person name="Barry K."/>
            <person name="Choi C."/>
            <person name="Clum A."/>
            <person name="Coughlan A.Y."/>
            <person name="Deshpande S."/>
            <person name="Douglass A.P."/>
            <person name="Hanson S.J."/>
            <person name="Klenk H.-P."/>
            <person name="Labutti K."/>
            <person name="Lapidus A."/>
            <person name="Lindquist E."/>
            <person name="Lipzen A."/>
            <person name="Meier-Kolthoff J.P."/>
            <person name="Ohm R.A."/>
            <person name="Otillar R.P."/>
            <person name="Pangilinan J."/>
            <person name="Peng Y."/>
            <person name="Rokas A."/>
            <person name="Rosa C.A."/>
            <person name="Scheuner C."/>
            <person name="Sibirny A.A."/>
            <person name="Slot J.C."/>
            <person name="Stielow J.B."/>
            <person name="Sun H."/>
            <person name="Kurtzman C.P."/>
            <person name="Blackwell M."/>
            <person name="Grigoriev I.V."/>
            <person name="Jeffries T.W."/>
        </authorList>
    </citation>
    <scope>NUCLEOTIDE SEQUENCE [LARGE SCALE GENOMIC DNA]</scope>
    <source>
        <strain evidence="8">NRRL Y-2460</strain>
    </source>
</reference>
<evidence type="ECO:0000256" key="2">
    <source>
        <dbReference type="ARBA" id="ARBA00022723"/>
    </source>
</evidence>
<dbReference type="GO" id="GO:0003677">
    <property type="term" value="F:DNA binding"/>
    <property type="evidence" value="ECO:0007669"/>
    <property type="project" value="UniProtKB-KW"/>
</dbReference>
<protein>
    <recommendedName>
        <fullName evidence="6">Zn(2)-C6 fungal-type domain-containing protein</fullName>
    </recommendedName>
</protein>
<dbReference type="SUPFAM" id="SSF57701">
    <property type="entry name" value="Zn2/Cys6 DNA-binding domain"/>
    <property type="match status" value="1"/>
</dbReference>
<dbReference type="STRING" id="669874.A0A1E4TN79"/>
<dbReference type="Gene3D" id="4.10.240.10">
    <property type="entry name" value="Zn(2)-C6 fungal-type DNA-binding domain"/>
    <property type="match status" value="1"/>
</dbReference>
<dbReference type="CDD" id="cd12148">
    <property type="entry name" value="fungal_TF_MHR"/>
    <property type="match status" value="1"/>
</dbReference>
<proteinExistence type="predicted"/>
<name>A0A1E4TN79_PACTA</name>
<dbReference type="SMART" id="SM00066">
    <property type="entry name" value="GAL4"/>
    <property type="match status" value="1"/>
</dbReference>
<sequence length="747" mass="85871">MSADTGREEVQQQEEGGSSLKRLLSKTNNDGGSVVDEKNKKPKQRRNRRSFSCAVCKKYKTRCDFEIELGKCHRCYKLRLDCSLSNELQGEINQLNAKKLSQADEKSDNLSDIINRLSRVEENVHPLTGKIDLILNLLDEDKDHNNKQLRKLGKNTTATSLINPVMAAEAAESISNLFSTRISNDFDNIGIGKSNSGVIPFPTDLNINDVPNIFSSTISNSHDKYLDKYASQAPLNVIKNLDKKLFNRVSKYDPLKLACKEFLDFYFANEQLCLDLAKSFLEISHFWIIPGGLKELDRSYVIDHPFITCVFVTLAMCFDENYNYVEEQKKLYSLTTKLLGIALVTDPLTDQDIEAILYLSLYNISRKPKQPQIDNWFLASAGIKHFMLSLNFNEIRNRVVIYNRYENFDIYRLRVWNSLCACYFQASIGYGRPVMLSKEYFDIHQLTLKFPNATIGDAIKVAELELNIIVLKILDNLNYYFENIKQFDDIKKDHYNGHTTGVENVLTFKELDYWKLKWDGLIKRDISSILLFSYNFFYVMLSRRYLIFIEEAPTSPKIPTLKDFKKFKIYNTCYHHSIMTLQRFLELPSSIIKGSPTFSLNQIVYACMTLCDIMKSFKNAEFYETSINLITKIYWNLTHIGEKKNDATDTVGRIIKNLVDDTKKKHDQAEANDYNDDISNISPLDNIKTSPNNPVYESFNAGNSSSSSSQYHFRSPSSANLNSVFETGVPDVSQFDSFEDFFSGIFK</sequence>
<organism evidence="7 8">
    <name type="scientific">Pachysolen tannophilus NRRL Y-2460</name>
    <dbReference type="NCBI Taxonomy" id="669874"/>
    <lineage>
        <taxon>Eukaryota</taxon>
        <taxon>Fungi</taxon>
        <taxon>Dikarya</taxon>
        <taxon>Ascomycota</taxon>
        <taxon>Saccharomycotina</taxon>
        <taxon>Pichiomycetes</taxon>
        <taxon>Pachysolenaceae</taxon>
        <taxon>Pachysolen</taxon>
    </lineage>
</organism>
<evidence type="ECO:0000256" key="3">
    <source>
        <dbReference type="ARBA" id="ARBA00023125"/>
    </source>
</evidence>
<keyword evidence="3" id="KW-0238">DNA-binding</keyword>
<feature type="compositionally biased region" description="Basic and acidic residues" evidence="5">
    <location>
        <begin position="1"/>
        <end position="10"/>
    </location>
</feature>
<evidence type="ECO:0000256" key="4">
    <source>
        <dbReference type="ARBA" id="ARBA00023242"/>
    </source>
</evidence>
<dbReference type="AlphaFoldDB" id="A0A1E4TN79"/>
<keyword evidence="2" id="KW-0479">Metal-binding</keyword>
<keyword evidence="4" id="KW-0539">Nucleus</keyword>
<dbReference type="GO" id="GO:0005634">
    <property type="term" value="C:nucleus"/>
    <property type="evidence" value="ECO:0007669"/>
    <property type="project" value="UniProtKB-SubCell"/>
</dbReference>
<evidence type="ECO:0000256" key="1">
    <source>
        <dbReference type="ARBA" id="ARBA00004123"/>
    </source>
</evidence>
<keyword evidence="8" id="KW-1185">Reference proteome</keyword>
<dbReference type="CDD" id="cd00067">
    <property type="entry name" value="GAL4"/>
    <property type="match status" value="1"/>
</dbReference>
<evidence type="ECO:0000259" key="6">
    <source>
        <dbReference type="PROSITE" id="PS50048"/>
    </source>
</evidence>
<dbReference type="GO" id="GO:0000981">
    <property type="term" value="F:DNA-binding transcription factor activity, RNA polymerase II-specific"/>
    <property type="evidence" value="ECO:0007669"/>
    <property type="project" value="InterPro"/>
</dbReference>
<dbReference type="OrthoDB" id="2595934at2759"/>
<feature type="region of interest" description="Disordered" evidence="5">
    <location>
        <begin position="1"/>
        <end position="43"/>
    </location>
</feature>
<dbReference type="PANTHER" id="PTHR46910">
    <property type="entry name" value="TRANSCRIPTION FACTOR PDR1"/>
    <property type="match status" value="1"/>
</dbReference>
<dbReference type="PROSITE" id="PS50048">
    <property type="entry name" value="ZN2_CY6_FUNGAL_2"/>
    <property type="match status" value="1"/>
</dbReference>
<dbReference type="PROSITE" id="PS00463">
    <property type="entry name" value="ZN2_CY6_FUNGAL_1"/>
    <property type="match status" value="1"/>
</dbReference>
<dbReference type="InterPro" id="IPR001138">
    <property type="entry name" value="Zn2Cys6_DnaBD"/>
</dbReference>
<dbReference type="GO" id="GO:0008270">
    <property type="term" value="F:zinc ion binding"/>
    <property type="evidence" value="ECO:0007669"/>
    <property type="project" value="InterPro"/>
</dbReference>
<dbReference type="PANTHER" id="PTHR46910:SF3">
    <property type="entry name" value="HALOTOLERANCE PROTEIN 9-RELATED"/>
    <property type="match status" value="1"/>
</dbReference>
<accession>A0A1E4TN79</accession>
<dbReference type="Proteomes" id="UP000094236">
    <property type="component" value="Unassembled WGS sequence"/>
</dbReference>
<dbReference type="InterPro" id="IPR036864">
    <property type="entry name" value="Zn2-C6_fun-type_DNA-bd_sf"/>
</dbReference>
<evidence type="ECO:0000313" key="7">
    <source>
        <dbReference type="EMBL" id="ODV93225.1"/>
    </source>
</evidence>
<evidence type="ECO:0000313" key="8">
    <source>
        <dbReference type="Proteomes" id="UP000094236"/>
    </source>
</evidence>
<dbReference type="InterPro" id="IPR050987">
    <property type="entry name" value="AtrR-like"/>
</dbReference>
<dbReference type="EMBL" id="KV454018">
    <property type="protein sequence ID" value="ODV93225.1"/>
    <property type="molecule type" value="Genomic_DNA"/>
</dbReference>
<dbReference type="Pfam" id="PF00172">
    <property type="entry name" value="Zn_clus"/>
    <property type="match status" value="1"/>
</dbReference>
<feature type="domain" description="Zn(2)-C6 fungal-type" evidence="6">
    <location>
        <begin position="52"/>
        <end position="84"/>
    </location>
</feature>
<gene>
    <name evidence="7" type="ORF">PACTADRAFT_51844</name>
</gene>
<comment type="subcellular location">
    <subcellularLocation>
        <location evidence="1">Nucleus</location>
    </subcellularLocation>
</comment>
<evidence type="ECO:0000256" key="5">
    <source>
        <dbReference type="SAM" id="MobiDB-lite"/>
    </source>
</evidence>